<feature type="compositionally biased region" description="Low complexity" evidence="1">
    <location>
        <begin position="426"/>
        <end position="449"/>
    </location>
</feature>
<feature type="compositionally biased region" description="Low complexity" evidence="1">
    <location>
        <begin position="376"/>
        <end position="401"/>
    </location>
</feature>
<dbReference type="AlphaFoldDB" id="A0A1Y2GRE9"/>
<dbReference type="GeneID" id="33565561"/>
<gene>
    <name evidence="2" type="ORF">BCR41DRAFT_35101</name>
</gene>
<keyword evidence="3" id="KW-1185">Reference proteome</keyword>
<proteinExistence type="predicted"/>
<sequence length="659" mass="72682">LPSTNKRKRVIHISSFLFAFLIPHHPHPHTHTNVLFLSLLALFLSYSFSPKFIINTTPFSSSITSVESTTTSSFSSDLPPPRQPLSVSDHLKRNNNIAYCHILKAMSFTFLAPNSAVRPLNRPQRARKSRLFREEPILSDETSEECNVRLATKRNTTINENYLRASAKHYWELEHRSAQNTASLDSNSNFSVESMDDNSNDGDGSDSDMDDHIEEEDEHAQDGRDIHDVLDLNATSSNSLSSVFSVTTLGSPPTLAVQGRKKAKRVRVDAHATVHERKVRFDETKNTEHPHFSLDERFDQSTSPIVLSPILSPTNPLFSTLSQPPLSSSFGPQIHDQGEDNDDDNSQDTTLFCASQQFQDVASSLDRLMGNGSPNSSILSPPFTFSSPTSSPIRSPTWSPSNSPSLGSPFTFQDAPPSPVRPAFLSARYSPPSSSSLSSSWSPSFDSNSAQGDSDNNAFETAQVPSPRRPSPKRTSFSPRRPRITSLGQHQFSPSSVSGSPRPRFPCMLKRENSSMALLDNEHGNLTPERPALRKRELSSLFLSLTDHQQEQVSSSTLNLITPPNEQSVSSVFGVETAVNPDTVQFNTAIATILNPNMPPTLKKSSSENLNSSNAFWFDTPSKTSQLKRFSSFDLNRASSSEPLSFKMPGTLSPPASQF</sequence>
<feature type="compositionally biased region" description="Polar residues" evidence="1">
    <location>
        <begin position="181"/>
        <end position="192"/>
    </location>
</feature>
<feature type="region of interest" description="Disordered" evidence="1">
    <location>
        <begin position="366"/>
        <end position="505"/>
    </location>
</feature>
<reference evidence="2 3" key="1">
    <citation type="submission" date="2016-07" db="EMBL/GenBank/DDBJ databases">
        <title>Pervasive Adenine N6-methylation of Active Genes in Fungi.</title>
        <authorList>
            <consortium name="DOE Joint Genome Institute"/>
            <person name="Mondo S.J."/>
            <person name="Dannebaum R.O."/>
            <person name="Kuo R.C."/>
            <person name="Labutti K."/>
            <person name="Haridas S."/>
            <person name="Kuo A."/>
            <person name="Salamov A."/>
            <person name="Ahrendt S.R."/>
            <person name="Lipzen A."/>
            <person name="Sullivan W."/>
            <person name="Andreopoulos W.B."/>
            <person name="Clum A."/>
            <person name="Lindquist E."/>
            <person name="Daum C."/>
            <person name="Ramamoorthy G.K."/>
            <person name="Gryganskyi A."/>
            <person name="Culley D."/>
            <person name="Magnuson J.K."/>
            <person name="James T.Y."/>
            <person name="O'Malley M.A."/>
            <person name="Stajich J.E."/>
            <person name="Spatafora J.W."/>
            <person name="Visel A."/>
            <person name="Grigoriev I.V."/>
        </authorList>
    </citation>
    <scope>NUCLEOTIDE SEQUENCE [LARGE SCALE GENOMIC DNA]</scope>
    <source>
        <strain evidence="2 3">NRRL 3116</strain>
    </source>
</reference>
<dbReference type="OrthoDB" id="2431755at2759"/>
<feature type="compositionally biased region" description="Polar residues" evidence="1">
    <location>
        <begin position="450"/>
        <end position="464"/>
    </location>
</feature>
<evidence type="ECO:0000313" key="2">
    <source>
        <dbReference type="EMBL" id="ORZ20077.1"/>
    </source>
</evidence>
<dbReference type="InParanoid" id="A0A1Y2GRE9"/>
<feature type="region of interest" description="Disordered" evidence="1">
    <location>
        <begin position="181"/>
        <end position="223"/>
    </location>
</feature>
<feature type="region of interest" description="Disordered" evidence="1">
    <location>
        <begin position="637"/>
        <end position="659"/>
    </location>
</feature>
<organism evidence="2 3">
    <name type="scientific">Lobosporangium transversale</name>
    <dbReference type="NCBI Taxonomy" id="64571"/>
    <lineage>
        <taxon>Eukaryota</taxon>
        <taxon>Fungi</taxon>
        <taxon>Fungi incertae sedis</taxon>
        <taxon>Mucoromycota</taxon>
        <taxon>Mortierellomycotina</taxon>
        <taxon>Mortierellomycetes</taxon>
        <taxon>Mortierellales</taxon>
        <taxon>Mortierellaceae</taxon>
        <taxon>Lobosporangium</taxon>
    </lineage>
</organism>
<name>A0A1Y2GRE9_9FUNG</name>
<comment type="caution">
    <text evidence="2">The sequence shown here is derived from an EMBL/GenBank/DDBJ whole genome shotgun (WGS) entry which is preliminary data.</text>
</comment>
<evidence type="ECO:0000256" key="1">
    <source>
        <dbReference type="SAM" id="MobiDB-lite"/>
    </source>
</evidence>
<feature type="compositionally biased region" description="Acidic residues" evidence="1">
    <location>
        <begin position="194"/>
        <end position="219"/>
    </location>
</feature>
<feature type="compositionally biased region" description="Low complexity" evidence="1">
    <location>
        <begin position="492"/>
        <end position="505"/>
    </location>
</feature>
<dbReference type="Proteomes" id="UP000193648">
    <property type="component" value="Unassembled WGS sequence"/>
</dbReference>
<evidence type="ECO:0000313" key="3">
    <source>
        <dbReference type="Proteomes" id="UP000193648"/>
    </source>
</evidence>
<accession>A0A1Y2GRE9</accession>
<feature type="region of interest" description="Disordered" evidence="1">
    <location>
        <begin position="316"/>
        <end position="348"/>
    </location>
</feature>
<protein>
    <submittedName>
        <fullName evidence="2">Uncharacterized protein</fullName>
    </submittedName>
</protein>
<dbReference type="EMBL" id="MCFF01000013">
    <property type="protein sequence ID" value="ORZ20077.1"/>
    <property type="molecule type" value="Genomic_DNA"/>
</dbReference>
<feature type="compositionally biased region" description="Polar residues" evidence="1">
    <location>
        <begin position="316"/>
        <end position="331"/>
    </location>
</feature>
<feature type="non-terminal residue" evidence="2">
    <location>
        <position position="1"/>
    </location>
</feature>
<dbReference type="RefSeq" id="XP_021882617.1">
    <property type="nucleotide sequence ID" value="XM_022023717.1"/>
</dbReference>
<feature type="compositionally biased region" description="Polar residues" evidence="1">
    <location>
        <begin position="402"/>
        <end position="411"/>
    </location>
</feature>